<evidence type="ECO:0000256" key="2">
    <source>
        <dbReference type="ARBA" id="ARBA00022748"/>
    </source>
</evidence>
<keyword evidence="6" id="KW-0732">Signal</keyword>
<keyword evidence="2" id="KW-0201">Cytochrome c-type biogenesis</keyword>
<dbReference type="RefSeq" id="WP_267150562.1">
    <property type="nucleotide sequence ID" value="NZ_JAPMLT010000002.1"/>
</dbReference>
<dbReference type="PROSITE" id="PS51352">
    <property type="entry name" value="THIOREDOXIN_2"/>
    <property type="match status" value="1"/>
</dbReference>
<feature type="chain" id="PRO_5047451566" evidence="6">
    <location>
        <begin position="20"/>
        <end position="178"/>
    </location>
</feature>
<dbReference type="CDD" id="cd02966">
    <property type="entry name" value="TlpA_like_family"/>
    <property type="match status" value="1"/>
</dbReference>
<dbReference type="InterPro" id="IPR000866">
    <property type="entry name" value="AhpC/TSA"/>
</dbReference>
<dbReference type="Gene3D" id="3.40.30.10">
    <property type="entry name" value="Glutaredoxin"/>
    <property type="match status" value="1"/>
</dbReference>
<evidence type="ECO:0000256" key="6">
    <source>
        <dbReference type="SAM" id="SignalP"/>
    </source>
</evidence>
<comment type="subcellular location">
    <subcellularLocation>
        <location evidence="1">Cell envelope</location>
    </subcellularLocation>
</comment>
<dbReference type="InterPro" id="IPR017937">
    <property type="entry name" value="Thioredoxin_CS"/>
</dbReference>
<dbReference type="EMBL" id="JAPMLT010000002">
    <property type="protein sequence ID" value="MCX7569316.1"/>
    <property type="molecule type" value="Genomic_DNA"/>
</dbReference>
<reference evidence="8 9" key="1">
    <citation type="submission" date="2022-11" db="EMBL/GenBank/DDBJ databases">
        <title>Study of microbial diversity in lake waters.</title>
        <authorList>
            <person name="Zhang J."/>
        </authorList>
    </citation>
    <scope>NUCLEOTIDE SEQUENCE [LARGE SCALE GENOMIC DNA]</scope>
    <source>
        <strain evidence="8 9">DT12</strain>
    </source>
</reference>
<evidence type="ECO:0000256" key="3">
    <source>
        <dbReference type="ARBA" id="ARBA00022968"/>
    </source>
</evidence>
<keyword evidence="5" id="KW-0676">Redox-active center</keyword>
<dbReference type="Pfam" id="PF00578">
    <property type="entry name" value="AhpC-TSA"/>
    <property type="match status" value="1"/>
</dbReference>
<keyword evidence="9" id="KW-1185">Reference proteome</keyword>
<organism evidence="8 9">
    <name type="scientific">Tumebacillus lacus</name>
    <dbReference type="NCBI Taxonomy" id="2995335"/>
    <lineage>
        <taxon>Bacteria</taxon>
        <taxon>Bacillati</taxon>
        <taxon>Bacillota</taxon>
        <taxon>Bacilli</taxon>
        <taxon>Bacillales</taxon>
        <taxon>Alicyclobacillaceae</taxon>
        <taxon>Tumebacillus</taxon>
    </lineage>
</organism>
<evidence type="ECO:0000256" key="5">
    <source>
        <dbReference type="ARBA" id="ARBA00023284"/>
    </source>
</evidence>
<dbReference type="Proteomes" id="UP001208017">
    <property type="component" value="Unassembled WGS sequence"/>
</dbReference>
<sequence>MIRKWLGLFFALTLAVVVAGCGSEEPPAAPTDPNVGGYPGKIAPDFTLTTMSGQTVTLSELRGQRIFLNFWASWCPPCKKEMPDLQQMSRDYEGKVVVYGVNATSEDTVEKAQELVGRLALTFPHLMDVEGTVKRDYRALSLPVSVTIGPDGRVIDRYDGQLSHEQMKAMFDRLTLAP</sequence>
<proteinExistence type="predicted"/>
<feature type="signal peptide" evidence="6">
    <location>
        <begin position="1"/>
        <end position="19"/>
    </location>
</feature>
<dbReference type="PROSITE" id="PS51257">
    <property type="entry name" value="PROKAR_LIPOPROTEIN"/>
    <property type="match status" value="1"/>
</dbReference>
<evidence type="ECO:0000313" key="8">
    <source>
        <dbReference type="EMBL" id="MCX7569316.1"/>
    </source>
</evidence>
<keyword evidence="3" id="KW-0735">Signal-anchor</keyword>
<dbReference type="PANTHER" id="PTHR42852:SF6">
    <property type="entry name" value="THIOL:DISULFIDE INTERCHANGE PROTEIN DSBE"/>
    <property type="match status" value="1"/>
</dbReference>
<dbReference type="PANTHER" id="PTHR42852">
    <property type="entry name" value="THIOL:DISULFIDE INTERCHANGE PROTEIN DSBE"/>
    <property type="match status" value="1"/>
</dbReference>
<gene>
    <name evidence="8" type="ORF">OS242_05025</name>
</gene>
<dbReference type="InterPro" id="IPR036249">
    <property type="entry name" value="Thioredoxin-like_sf"/>
</dbReference>
<dbReference type="InterPro" id="IPR050553">
    <property type="entry name" value="Thioredoxin_ResA/DsbE_sf"/>
</dbReference>
<protein>
    <submittedName>
        <fullName evidence="8">TlpA disulfide reductase family protein</fullName>
    </submittedName>
</protein>
<keyword evidence="3" id="KW-0812">Transmembrane</keyword>
<evidence type="ECO:0000256" key="4">
    <source>
        <dbReference type="ARBA" id="ARBA00023157"/>
    </source>
</evidence>
<dbReference type="SUPFAM" id="SSF52833">
    <property type="entry name" value="Thioredoxin-like"/>
    <property type="match status" value="1"/>
</dbReference>
<dbReference type="InterPro" id="IPR013766">
    <property type="entry name" value="Thioredoxin_domain"/>
</dbReference>
<accession>A0ABT3X124</accession>
<feature type="domain" description="Thioredoxin" evidence="7">
    <location>
        <begin position="37"/>
        <end position="176"/>
    </location>
</feature>
<evidence type="ECO:0000313" key="9">
    <source>
        <dbReference type="Proteomes" id="UP001208017"/>
    </source>
</evidence>
<comment type="caution">
    <text evidence="8">The sequence shown here is derived from an EMBL/GenBank/DDBJ whole genome shotgun (WGS) entry which is preliminary data.</text>
</comment>
<dbReference type="PROSITE" id="PS00194">
    <property type="entry name" value="THIOREDOXIN_1"/>
    <property type="match status" value="1"/>
</dbReference>
<evidence type="ECO:0000256" key="1">
    <source>
        <dbReference type="ARBA" id="ARBA00004196"/>
    </source>
</evidence>
<name>A0ABT3X124_9BACL</name>
<keyword evidence="4" id="KW-1015">Disulfide bond</keyword>
<evidence type="ECO:0000259" key="7">
    <source>
        <dbReference type="PROSITE" id="PS51352"/>
    </source>
</evidence>